<sequence>MKKELVLTVVADDRPGLVGEISKVVADHKANWIDSSLSRLGGQFAGIVRVHVEKTQAADLSAALTKLESVGLTIGIHEHNTGDAPAGAHALLHILGQDQPGMISRVSSVLADLHVSIETLESLVEPGSMSGGLMFRANARIIIPTHLSPAEVSDALEGIAADLMIDVELNEAAVEED</sequence>
<dbReference type="Pfam" id="PF01842">
    <property type="entry name" value="ACT"/>
    <property type="match status" value="1"/>
</dbReference>
<name>A0A1I3W4S1_9HYPH</name>
<protein>
    <submittedName>
        <fullName evidence="2">Glycine cleavage system regulatory protein</fullName>
    </submittedName>
</protein>
<comment type="caution">
    <text evidence="2">The sequence shown here is derived from an EMBL/GenBank/DDBJ whole genome shotgun (WGS) entry which is preliminary data.</text>
</comment>
<dbReference type="InterPro" id="IPR050990">
    <property type="entry name" value="UPF0237/GcvR_regulator"/>
</dbReference>
<feature type="domain" description="ACT" evidence="1">
    <location>
        <begin position="6"/>
        <end position="81"/>
    </location>
</feature>
<reference evidence="2 3" key="1">
    <citation type="submission" date="2016-10" db="EMBL/GenBank/DDBJ databases">
        <authorList>
            <person name="Varghese N."/>
            <person name="Submissions S."/>
        </authorList>
    </citation>
    <scope>NUCLEOTIDE SEQUENCE [LARGE SCALE GENOMIC DNA]</scope>
    <source>
        <strain evidence="2 3">DSM 16392</strain>
    </source>
</reference>
<evidence type="ECO:0000313" key="3">
    <source>
        <dbReference type="Proteomes" id="UP000199598"/>
    </source>
</evidence>
<keyword evidence="3" id="KW-1185">Reference proteome</keyword>
<dbReference type="InterPro" id="IPR045865">
    <property type="entry name" value="ACT-like_dom_sf"/>
</dbReference>
<dbReference type="PANTHER" id="PTHR34875:SF6">
    <property type="entry name" value="UPF0237 PROTEIN MJ1558"/>
    <property type="match status" value="1"/>
</dbReference>
<dbReference type="PROSITE" id="PS51671">
    <property type="entry name" value="ACT"/>
    <property type="match status" value="2"/>
</dbReference>
<organism evidence="2 3">
    <name type="scientific">Pseudovibrio ascidiaceicola</name>
    <dbReference type="NCBI Taxonomy" id="285279"/>
    <lineage>
        <taxon>Bacteria</taxon>
        <taxon>Pseudomonadati</taxon>
        <taxon>Pseudomonadota</taxon>
        <taxon>Alphaproteobacteria</taxon>
        <taxon>Hyphomicrobiales</taxon>
        <taxon>Stappiaceae</taxon>
        <taxon>Pseudovibrio</taxon>
    </lineage>
</organism>
<dbReference type="SUPFAM" id="SSF55021">
    <property type="entry name" value="ACT-like"/>
    <property type="match status" value="2"/>
</dbReference>
<dbReference type="Proteomes" id="UP000199598">
    <property type="component" value="Unassembled WGS sequence"/>
</dbReference>
<accession>A0A1I3W4S1</accession>
<gene>
    <name evidence="2" type="ORF">SAMN04488518_101779</name>
</gene>
<feature type="domain" description="ACT" evidence="1">
    <location>
        <begin position="91"/>
        <end position="177"/>
    </location>
</feature>
<proteinExistence type="predicted"/>
<dbReference type="InterPro" id="IPR002912">
    <property type="entry name" value="ACT_dom"/>
</dbReference>
<dbReference type="Gene3D" id="3.30.70.260">
    <property type="match status" value="2"/>
</dbReference>
<dbReference type="EMBL" id="FOSK01000001">
    <property type="protein sequence ID" value="SFK01647.1"/>
    <property type="molecule type" value="Genomic_DNA"/>
</dbReference>
<dbReference type="Pfam" id="PF13740">
    <property type="entry name" value="ACT_6"/>
    <property type="match status" value="1"/>
</dbReference>
<evidence type="ECO:0000313" key="2">
    <source>
        <dbReference type="EMBL" id="SFK01647.1"/>
    </source>
</evidence>
<dbReference type="PANTHER" id="PTHR34875">
    <property type="entry name" value="UPF0237 PROTEIN MJ1558"/>
    <property type="match status" value="1"/>
</dbReference>
<evidence type="ECO:0000259" key="1">
    <source>
        <dbReference type="PROSITE" id="PS51671"/>
    </source>
</evidence>
<dbReference type="PIRSF" id="PIRSF028103">
    <property type="entry name" value="GcvR"/>
    <property type="match status" value="1"/>
</dbReference>
<dbReference type="InterPro" id="IPR016867">
    <property type="entry name" value="GcvR"/>
</dbReference>
<dbReference type="CDD" id="cd04869">
    <property type="entry name" value="ACT_GcvR_2"/>
    <property type="match status" value="1"/>
</dbReference>
<dbReference type="RefSeq" id="WP_093516827.1">
    <property type="nucleotide sequence ID" value="NZ_FOSK01000001.1"/>
</dbReference>